<dbReference type="PIRSF" id="PIRSF005962">
    <property type="entry name" value="Pept_M20D_amidohydro"/>
    <property type="match status" value="1"/>
</dbReference>
<dbReference type="NCBIfam" id="TIGR01891">
    <property type="entry name" value="amidohydrolases"/>
    <property type="match status" value="1"/>
</dbReference>
<dbReference type="InterPro" id="IPR011650">
    <property type="entry name" value="Peptidase_M20_dimer"/>
</dbReference>
<protein>
    <submittedName>
        <fullName evidence="4">Amidohydrolase</fullName>
    </submittedName>
</protein>
<comment type="cofactor">
    <cofactor evidence="2">
        <name>Mn(2+)</name>
        <dbReference type="ChEBI" id="CHEBI:29035"/>
    </cofactor>
    <text evidence="2">The Mn(2+) ion enhances activity.</text>
</comment>
<name>A0A1I4G238_9FIRM</name>
<dbReference type="GO" id="GO:0046872">
    <property type="term" value="F:metal ion binding"/>
    <property type="evidence" value="ECO:0007669"/>
    <property type="project" value="UniProtKB-KW"/>
</dbReference>
<dbReference type="PANTHER" id="PTHR11014">
    <property type="entry name" value="PEPTIDASE M20 FAMILY MEMBER"/>
    <property type="match status" value="1"/>
</dbReference>
<dbReference type="RefSeq" id="WP_089859425.1">
    <property type="nucleotide sequence ID" value="NZ_FOTI01000004.1"/>
</dbReference>
<dbReference type="InterPro" id="IPR002933">
    <property type="entry name" value="Peptidase_M20"/>
</dbReference>
<evidence type="ECO:0000259" key="3">
    <source>
        <dbReference type="Pfam" id="PF07687"/>
    </source>
</evidence>
<dbReference type="GO" id="GO:0019877">
    <property type="term" value="P:diaminopimelate biosynthetic process"/>
    <property type="evidence" value="ECO:0007669"/>
    <property type="project" value="UniProtKB-ARBA"/>
</dbReference>
<reference evidence="4 5" key="1">
    <citation type="submission" date="2016-10" db="EMBL/GenBank/DDBJ databases">
        <authorList>
            <person name="de Groot N.N."/>
        </authorList>
    </citation>
    <scope>NUCLEOTIDE SEQUENCE [LARGE SCALE GENOMIC DNA]</scope>
    <source>
        <strain evidence="4 5">ATCC 51327</strain>
    </source>
</reference>
<dbReference type="Pfam" id="PF01546">
    <property type="entry name" value="Peptidase_M20"/>
    <property type="match status" value="1"/>
</dbReference>
<gene>
    <name evidence="4" type="ORF">SAMN02983006_00589</name>
</gene>
<dbReference type="AlphaFoldDB" id="A0A1I4G238"/>
<dbReference type="Gene3D" id="3.40.630.10">
    <property type="entry name" value="Zn peptidases"/>
    <property type="match status" value="1"/>
</dbReference>
<dbReference type="GO" id="GO:0050118">
    <property type="term" value="F:N-acetyldiaminopimelate deacetylase activity"/>
    <property type="evidence" value="ECO:0007669"/>
    <property type="project" value="UniProtKB-ARBA"/>
</dbReference>
<organism evidence="4 5">
    <name type="scientific">Halanaerobium salsuginis</name>
    <dbReference type="NCBI Taxonomy" id="29563"/>
    <lineage>
        <taxon>Bacteria</taxon>
        <taxon>Bacillati</taxon>
        <taxon>Bacillota</taxon>
        <taxon>Clostridia</taxon>
        <taxon>Halanaerobiales</taxon>
        <taxon>Halanaerobiaceae</taxon>
        <taxon>Halanaerobium</taxon>
    </lineage>
</organism>
<evidence type="ECO:0000313" key="5">
    <source>
        <dbReference type="Proteomes" id="UP000199006"/>
    </source>
</evidence>
<dbReference type="InterPro" id="IPR036264">
    <property type="entry name" value="Bact_exopeptidase_dim_dom"/>
</dbReference>
<dbReference type="Pfam" id="PF07687">
    <property type="entry name" value="M20_dimer"/>
    <property type="match status" value="1"/>
</dbReference>
<evidence type="ECO:0000256" key="1">
    <source>
        <dbReference type="ARBA" id="ARBA00022801"/>
    </source>
</evidence>
<dbReference type="Gene3D" id="3.30.70.360">
    <property type="match status" value="1"/>
</dbReference>
<feature type="binding site" evidence="2">
    <location>
        <position position="137"/>
    </location>
    <ligand>
        <name>Mn(2+)</name>
        <dbReference type="ChEBI" id="CHEBI:29035"/>
        <label>2</label>
    </ligand>
</feature>
<sequence>MNKVKELAEKYFAEAVALRREFHQYPEPSLQEERTSRRVKEELEKLGLKPYSAAGTGVVAVIEGKAAGKTIALRADMDALELVEENEIDYKSKKEGLMHACGHDAHTAGLLTAAKILTDLKDEFNGKVKLIFQPGEEVALGAKNMVADHVLTDVDAIFGIHVWNEVPAGKVALGDGPRMAAVSKFAIDVTGQGGHGSMPHQGIDAATTAAAIVMNLQTLVSREIDPLEAAVVTVGVFNSGSRFNVLPGKAHLEGTTRCFNAEINDKLPQMIKRVAEETARAYRAEVKVEYDKLTLVVNNNAALSKLGRQSASSLFGEDTIYDLEKTTGGEDFSFYTEEVPSTFAFVGAKNQAAVEYYPHHHPKFNIDETALKNSAALYAKFAVDYLNNN</sequence>
<dbReference type="InterPro" id="IPR017439">
    <property type="entry name" value="Amidohydrolase"/>
</dbReference>
<feature type="domain" description="Peptidase M20 dimerisation" evidence="3">
    <location>
        <begin position="185"/>
        <end position="281"/>
    </location>
</feature>
<dbReference type="FunFam" id="3.30.70.360:FF:000001">
    <property type="entry name" value="N-acetyldiaminopimelate deacetylase"/>
    <property type="match status" value="1"/>
</dbReference>
<feature type="binding site" evidence="2">
    <location>
        <position position="360"/>
    </location>
    <ligand>
        <name>Mn(2+)</name>
        <dbReference type="ChEBI" id="CHEBI:29035"/>
        <label>2</label>
    </ligand>
</feature>
<keyword evidence="5" id="KW-1185">Reference proteome</keyword>
<feature type="binding site" evidence="2">
    <location>
        <position position="103"/>
    </location>
    <ligand>
        <name>Mn(2+)</name>
        <dbReference type="ChEBI" id="CHEBI:29035"/>
        <label>2</label>
    </ligand>
</feature>
<feature type="binding site" evidence="2">
    <location>
        <position position="161"/>
    </location>
    <ligand>
        <name>Mn(2+)</name>
        <dbReference type="ChEBI" id="CHEBI:29035"/>
        <label>2</label>
    </ligand>
</feature>
<dbReference type="Proteomes" id="UP000199006">
    <property type="component" value="Unassembled WGS sequence"/>
</dbReference>
<dbReference type="OrthoDB" id="9776731at2"/>
<dbReference type="SUPFAM" id="SSF53187">
    <property type="entry name" value="Zn-dependent exopeptidases"/>
    <property type="match status" value="1"/>
</dbReference>
<dbReference type="SUPFAM" id="SSF55031">
    <property type="entry name" value="Bacterial exopeptidase dimerisation domain"/>
    <property type="match status" value="1"/>
</dbReference>
<dbReference type="PANTHER" id="PTHR11014:SF63">
    <property type="entry name" value="METALLOPEPTIDASE, PUTATIVE (AFU_ORTHOLOGUE AFUA_6G09600)-RELATED"/>
    <property type="match status" value="1"/>
</dbReference>
<dbReference type="STRING" id="29563.SAMN02983006_00589"/>
<dbReference type="EMBL" id="FOTI01000004">
    <property type="protein sequence ID" value="SFL23600.1"/>
    <property type="molecule type" value="Genomic_DNA"/>
</dbReference>
<feature type="binding site" evidence="2">
    <location>
        <position position="101"/>
    </location>
    <ligand>
        <name>Mn(2+)</name>
        <dbReference type="ChEBI" id="CHEBI:29035"/>
        <label>2</label>
    </ligand>
</feature>
<dbReference type="CDD" id="cd08019">
    <property type="entry name" value="M20_Acy1-like"/>
    <property type="match status" value="1"/>
</dbReference>
<keyword evidence="2" id="KW-0479">Metal-binding</keyword>
<proteinExistence type="predicted"/>
<keyword evidence="1 4" id="KW-0378">Hydrolase</keyword>
<evidence type="ECO:0000256" key="2">
    <source>
        <dbReference type="PIRSR" id="PIRSR005962-1"/>
    </source>
</evidence>
<accession>A0A1I4G238</accession>
<evidence type="ECO:0000313" key="4">
    <source>
        <dbReference type="EMBL" id="SFL23600.1"/>
    </source>
</evidence>
<keyword evidence="2" id="KW-0464">Manganese</keyword>